<accession>A0A1W1YNK3</accession>
<name>A0A1W1YNK3_9FIRM</name>
<proteinExistence type="inferred from homology"/>
<dbReference type="InterPro" id="IPR003695">
    <property type="entry name" value="Ppx_GppA_N"/>
</dbReference>
<dbReference type="CDD" id="cd24052">
    <property type="entry name" value="ASKHA_NBD_HpPPX-GppA-like"/>
    <property type="match status" value="1"/>
</dbReference>
<evidence type="ECO:0000313" key="4">
    <source>
        <dbReference type="Proteomes" id="UP000192790"/>
    </source>
</evidence>
<dbReference type="PANTHER" id="PTHR30005">
    <property type="entry name" value="EXOPOLYPHOSPHATASE"/>
    <property type="match status" value="1"/>
</dbReference>
<sequence length="312" mass="34553">MTPGETVEMNGLIYGIIDLGSNTIRLSIYRREGEETRLLLHKKTTAGLSGYVENGELSEAGIRKACYVLSYFRQLLNNFQISSYYVFATASLRNVGNTEEAVRRIREYTGFSVDVLTGEEESRLGFIGVIGAVHMENGLFVDIGGGSTELAEFEGGEILRAESMPVGALNLFLKNVPGILPQKEAMKKIRAAAEEEIQKLNGFSKVRREEICASGGTARATRKLYNSYFELPYENTLLETRLLGELLGAYRKNGKAFSRRMLQLVPDRVHTLIPGMVILRTVAKGCGGKRITVSSCGVREGYLYSRVIQRGI</sequence>
<dbReference type="EMBL" id="FWXW01000001">
    <property type="protein sequence ID" value="SMC37747.1"/>
    <property type="molecule type" value="Genomic_DNA"/>
</dbReference>
<gene>
    <name evidence="3" type="ORF">SAMN02745168_0563</name>
</gene>
<evidence type="ECO:0000256" key="1">
    <source>
        <dbReference type="ARBA" id="ARBA00007125"/>
    </source>
</evidence>
<comment type="similarity">
    <text evidence="1">Belongs to the GppA/Ppx family.</text>
</comment>
<evidence type="ECO:0000259" key="2">
    <source>
        <dbReference type="Pfam" id="PF02541"/>
    </source>
</evidence>
<dbReference type="Proteomes" id="UP000192790">
    <property type="component" value="Unassembled WGS sequence"/>
</dbReference>
<dbReference type="GO" id="GO:0006357">
    <property type="term" value="P:regulation of transcription by RNA polymerase II"/>
    <property type="evidence" value="ECO:0007669"/>
    <property type="project" value="TreeGrafter"/>
</dbReference>
<dbReference type="Gene3D" id="3.30.420.40">
    <property type="match status" value="1"/>
</dbReference>
<evidence type="ECO:0000313" key="3">
    <source>
        <dbReference type="EMBL" id="SMC37747.1"/>
    </source>
</evidence>
<dbReference type="InterPro" id="IPR050273">
    <property type="entry name" value="GppA/Ppx_hydrolase"/>
</dbReference>
<protein>
    <submittedName>
        <fullName evidence="3">Exopolyphosphatase / guanosine-5'-triphosphate,3'-diphosphate pyrophosphatase</fullName>
    </submittedName>
</protein>
<dbReference type="InterPro" id="IPR043129">
    <property type="entry name" value="ATPase_NBD"/>
</dbReference>
<dbReference type="AlphaFoldDB" id="A0A1W1YNK3"/>
<dbReference type="Pfam" id="PF02541">
    <property type="entry name" value="Ppx-GppA"/>
    <property type="match status" value="1"/>
</dbReference>
<organism evidence="3 4">
    <name type="scientific">Papillibacter cinnamivorans DSM 12816</name>
    <dbReference type="NCBI Taxonomy" id="1122930"/>
    <lineage>
        <taxon>Bacteria</taxon>
        <taxon>Bacillati</taxon>
        <taxon>Bacillota</taxon>
        <taxon>Clostridia</taxon>
        <taxon>Eubacteriales</taxon>
        <taxon>Oscillospiraceae</taxon>
        <taxon>Papillibacter</taxon>
    </lineage>
</organism>
<dbReference type="STRING" id="1122930.SAMN02745168_0563"/>
<dbReference type="SUPFAM" id="SSF53067">
    <property type="entry name" value="Actin-like ATPase domain"/>
    <property type="match status" value="2"/>
</dbReference>
<feature type="domain" description="Ppx/GppA phosphatase N-terminal" evidence="2">
    <location>
        <begin position="36"/>
        <end position="306"/>
    </location>
</feature>
<dbReference type="PANTHER" id="PTHR30005:SF0">
    <property type="entry name" value="RETROGRADE REGULATION PROTEIN 2"/>
    <property type="match status" value="1"/>
</dbReference>
<keyword evidence="4" id="KW-1185">Reference proteome</keyword>
<dbReference type="Gene3D" id="3.30.420.150">
    <property type="entry name" value="Exopolyphosphatase. Domain 2"/>
    <property type="match status" value="1"/>
</dbReference>
<reference evidence="3 4" key="1">
    <citation type="submission" date="2017-04" db="EMBL/GenBank/DDBJ databases">
        <authorList>
            <person name="Afonso C.L."/>
            <person name="Miller P.J."/>
            <person name="Scott M.A."/>
            <person name="Spackman E."/>
            <person name="Goraichik I."/>
            <person name="Dimitrov K.M."/>
            <person name="Suarez D.L."/>
            <person name="Swayne D.E."/>
        </authorList>
    </citation>
    <scope>NUCLEOTIDE SEQUENCE [LARGE SCALE GENOMIC DNA]</scope>
    <source>
        <strain evidence="3 4">DSM 12816</strain>
    </source>
</reference>